<dbReference type="RefSeq" id="WP_103895447.1">
    <property type="nucleotide sequence ID" value="NZ_FNUK01000003.1"/>
</dbReference>
<dbReference type="OrthoDB" id="9786132at2"/>
<evidence type="ECO:0000313" key="4">
    <source>
        <dbReference type="Proteomes" id="UP000242850"/>
    </source>
</evidence>
<keyword evidence="1" id="KW-1133">Transmembrane helix</keyword>
<organism evidence="3 4">
    <name type="scientific">Caloramator fervidus</name>
    <dbReference type="NCBI Taxonomy" id="29344"/>
    <lineage>
        <taxon>Bacteria</taxon>
        <taxon>Bacillati</taxon>
        <taxon>Bacillota</taxon>
        <taxon>Clostridia</taxon>
        <taxon>Eubacteriales</taxon>
        <taxon>Clostridiaceae</taxon>
        <taxon>Caloramator</taxon>
    </lineage>
</organism>
<dbReference type="Pfam" id="PF12801">
    <property type="entry name" value="Fer4_5"/>
    <property type="match status" value="2"/>
</dbReference>
<feature type="transmembrane region" description="Helical" evidence="1">
    <location>
        <begin position="113"/>
        <end position="132"/>
    </location>
</feature>
<keyword evidence="4" id="KW-1185">Reference proteome</keyword>
<protein>
    <submittedName>
        <fullName evidence="3">4Fe-4S binding domain-containing protein</fullName>
    </submittedName>
</protein>
<feature type="domain" description="4Fe-4S ferredoxin-type" evidence="2">
    <location>
        <begin position="28"/>
        <end position="67"/>
    </location>
</feature>
<evidence type="ECO:0000313" key="3">
    <source>
        <dbReference type="EMBL" id="SEF52249.1"/>
    </source>
</evidence>
<evidence type="ECO:0000256" key="1">
    <source>
        <dbReference type="SAM" id="Phobius"/>
    </source>
</evidence>
<dbReference type="Proteomes" id="UP000242850">
    <property type="component" value="Unassembled WGS sequence"/>
</dbReference>
<evidence type="ECO:0000259" key="2">
    <source>
        <dbReference type="Pfam" id="PF12801"/>
    </source>
</evidence>
<proteinExistence type="predicted"/>
<feature type="domain" description="4Fe-4S ferredoxin-type" evidence="2">
    <location>
        <begin position="117"/>
        <end position="154"/>
    </location>
</feature>
<sequence length="161" mass="18447">MQKRTNHQSWSWIILASFIILGYFYRILGLFGIICMTMPLYHALRGRGKIHCSHYCPRGSLLGKFLKHISFNNTLPNFMRSKTFKNILLILMISLLSLALSHSHGHIPKIAFAIYRFMSLSLLVGIIIGIIFKPRSWCQICPMGHACDLIDKNLIKKEGTN</sequence>
<reference evidence="4" key="1">
    <citation type="submission" date="2016-10" db="EMBL/GenBank/DDBJ databases">
        <authorList>
            <person name="Varghese N."/>
            <person name="Submissions S."/>
        </authorList>
    </citation>
    <scope>NUCLEOTIDE SEQUENCE [LARGE SCALE GENOMIC DNA]</scope>
    <source>
        <strain evidence="4">DSM 5463</strain>
    </source>
</reference>
<feature type="transmembrane region" description="Helical" evidence="1">
    <location>
        <begin position="87"/>
        <end position="107"/>
    </location>
</feature>
<keyword evidence="1" id="KW-0472">Membrane</keyword>
<name>A0A1H5SNV4_9CLOT</name>
<keyword evidence="1" id="KW-0812">Transmembrane</keyword>
<accession>A0A1H5SNV4</accession>
<dbReference type="EMBL" id="FNUK01000003">
    <property type="protein sequence ID" value="SEF52249.1"/>
    <property type="molecule type" value="Genomic_DNA"/>
</dbReference>
<gene>
    <name evidence="3" type="ORF">SAMN05660865_00433</name>
</gene>
<feature type="transmembrane region" description="Helical" evidence="1">
    <location>
        <begin position="12"/>
        <end position="41"/>
    </location>
</feature>
<dbReference type="InterPro" id="IPR017896">
    <property type="entry name" value="4Fe4S_Fe-S-bd"/>
</dbReference>
<dbReference type="AlphaFoldDB" id="A0A1H5SNV4"/>